<keyword evidence="2" id="KW-1185">Reference proteome</keyword>
<organism evidence="1 2">
    <name type="scientific">Plakobranchus ocellatus</name>
    <dbReference type="NCBI Taxonomy" id="259542"/>
    <lineage>
        <taxon>Eukaryota</taxon>
        <taxon>Metazoa</taxon>
        <taxon>Spiralia</taxon>
        <taxon>Lophotrochozoa</taxon>
        <taxon>Mollusca</taxon>
        <taxon>Gastropoda</taxon>
        <taxon>Heterobranchia</taxon>
        <taxon>Euthyneura</taxon>
        <taxon>Panpulmonata</taxon>
        <taxon>Sacoglossa</taxon>
        <taxon>Placobranchoidea</taxon>
        <taxon>Plakobranchidae</taxon>
        <taxon>Plakobranchus</taxon>
    </lineage>
</organism>
<comment type="caution">
    <text evidence="1">The sequence shown here is derived from an EMBL/GenBank/DDBJ whole genome shotgun (WGS) entry which is preliminary data.</text>
</comment>
<dbReference type="AlphaFoldDB" id="A0AAV3YJ03"/>
<protein>
    <submittedName>
        <fullName evidence="1">Uncharacterized protein</fullName>
    </submittedName>
</protein>
<gene>
    <name evidence="1" type="ORF">PoB_000921500</name>
</gene>
<evidence type="ECO:0000313" key="2">
    <source>
        <dbReference type="Proteomes" id="UP000735302"/>
    </source>
</evidence>
<evidence type="ECO:0000313" key="1">
    <source>
        <dbReference type="EMBL" id="GFN82709.1"/>
    </source>
</evidence>
<dbReference type="EMBL" id="BLXT01001037">
    <property type="protein sequence ID" value="GFN82709.1"/>
    <property type="molecule type" value="Genomic_DNA"/>
</dbReference>
<name>A0AAV3YJ03_9GAST</name>
<reference evidence="1 2" key="1">
    <citation type="journal article" date="2021" name="Elife">
        <title>Chloroplast acquisition without the gene transfer in kleptoplastic sea slugs, Plakobranchus ocellatus.</title>
        <authorList>
            <person name="Maeda T."/>
            <person name="Takahashi S."/>
            <person name="Yoshida T."/>
            <person name="Shimamura S."/>
            <person name="Takaki Y."/>
            <person name="Nagai Y."/>
            <person name="Toyoda A."/>
            <person name="Suzuki Y."/>
            <person name="Arimoto A."/>
            <person name="Ishii H."/>
            <person name="Satoh N."/>
            <person name="Nishiyama T."/>
            <person name="Hasebe M."/>
            <person name="Maruyama T."/>
            <person name="Minagawa J."/>
            <person name="Obokata J."/>
            <person name="Shigenobu S."/>
        </authorList>
    </citation>
    <scope>NUCLEOTIDE SEQUENCE [LARGE SCALE GENOMIC DNA]</scope>
</reference>
<dbReference type="Proteomes" id="UP000735302">
    <property type="component" value="Unassembled WGS sequence"/>
</dbReference>
<proteinExistence type="predicted"/>
<sequence>MVGYMEGARGPKGPEMSVMVGSATSRVQALTETVERHSGVDREQLISFYQEDPAIQGFIHPNSPGLCHLICGGSSHTKDAKTGAKALVDIYNRLGVPEEMLSDQGSQLLSDCMRKTIWGSSKGDVTQHSYVQWPGGDV</sequence>
<accession>A0AAV3YJ03</accession>